<dbReference type="PANTHER" id="PTHR39964">
    <property type="entry name" value="UPF0292 PROTEIN TK1411"/>
    <property type="match status" value="1"/>
</dbReference>
<evidence type="ECO:0000313" key="2">
    <source>
        <dbReference type="EMBL" id="SMO37855.1"/>
    </source>
</evidence>
<dbReference type="GO" id="GO:0004519">
    <property type="term" value="F:endonuclease activity"/>
    <property type="evidence" value="ECO:0007669"/>
    <property type="project" value="UniProtKB-KW"/>
</dbReference>
<gene>
    <name evidence="2" type="ORF">SAMN06269117_102111</name>
</gene>
<dbReference type="Pfam" id="PF13662">
    <property type="entry name" value="Toprim_4"/>
    <property type="match status" value="1"/>
</dbReference>
<keyword evidence="3" id="KW-1185">Reference proteome</keyword>
<evidence type="ECO:0000259" key="1">
    <source>
        <dbReference type="PROSITE" id="PS50880"/>
    </source>
</evidence>
<dbReference type="SMART" id="SM00493">
    <property type="entry name" value="TOPRIM"/>
    <property type="match status" value="1"/>
</dbReference>
<sequence length="123" mass="14482">MEGKELKHFLVRLRQFNLKHPDWAVLVEGKRDRRALERLGVENVIDLKGRKFHDVAEYLSENFRGVVLLTDFDPEGEEIFNKLSRILKGYGLKVDGSFREELRQTGVKFVEKIVEELRRRDGI</sequence>
<accession>A0A521ASU4</accession>
<dbReference type="Gene3D" id="3.40.1360.10">
    <property type="match status" value="1"/>
</dbReference>
<dbReference type="EMBL" id="FXTM01000002">
    <property type="protein sequence ID" value="SMO37855.1"/>
    <property type="molecule type" value="Genomic_DNA"/>
</dbReference>
<dbReference type="PANTHER" id="PTHR39964:SF2">
    <property type="entry name" value="UPF0292 PROTEIN MJ1624"/>
    <property type="match status" value="1"/>
</dbReference>
<keyword evidence="2" id="KW-0540">Nuclease</keyword>
<feature type="domain" description="Toprim" evidence="1">
    <location>
        <begin position="22"/>
        <end position="102"/>
    </location>
</feature>
<dbReference type="RefSeq" id="WP_142933772.1">
    <property type="nucleotide sequence ID" value="NZ_FXTM01000002.1"/>
</dbReference>
<reference evidence="2 3" key="1">
    <citation type="submission" date="2017-05" db="EMBL/GenBank/DDBJ databases">
        <authorList>
            <person name="Varghese N."/>
            <person name="Submissions S."/>
        </authorList>
    </citation>
    <scope>NUCLEOTIDE SEQUENCE [LARGE SCALE GENOMIC DNA]</scope>
    <source>
        <strain evidence="2 3">DSM 16304</strain>
    </source>
</reference>
<keyword evidence="2" id="KW-0378">Hydrolase</keyword>
<organism evidence="2 3">
    <name type="scientific">Balnearium lithotrophicum</name>
    <dbReference type="NCBI Taxonomy" id="223788"/>
    <lineage>
        <taxon>Bacteria</taxon>
        <taxon>Pseudomonadati</taxon>
        <taxon>Aquificota</taxon>
        <taxon>Aquificia</taxon>
        <taxon>Desulfurobacteriales</taxon>
        <taxon>Desulfurobacteriaceae</taxon>
        <taxon>Balnearium</taxon>
    </lineage>
</organism>
<dbReference type="AlphaFoldDB" id="A0A521ASU4"/>
<name>A0A521ASU4_9BACT</name>
<keyword evidence="2" id="KW-0255">Endonuclease</keyword>
<dbReference type="Proteomes" id="UP000317315">
    <property type="component" value="Unassembled WGS sequence"/>
</dbReference>
<evidence type="ECO:0000313" key="3">
    <source>
        <dbReference type="Proteomes" id="UP000317315"/>
    </source>
</evidence>
<dbReference type="PROSITE" id="PS50880">
    <property type="entry name" value="TOPRIM"/>
    <property type="match status" value="1"/>
</dbReference>
<protein>
    <submittedName>
        <fullName evidence="2">5S rRNA maturation endonuclease (Ribonuclease M5), contains TOPRIM domain</fullName>
    </submittedName>
</protein>
<dbReference type="InterPro" id="IPR006171">
    <property type="entry name" value="TOPRIM_dom"/>
</dbReference>
<proteinExistence type="predicted"/>
<dbReference type="SUPFAM" id="SSF110455">
    <property type="entry name" value="Toprim domain"/>
    <property type="match status" value="1"/>
</dbReference>
<dbReference type="OrthoDB" id="14353at2"/>